<dbReference type="GO" id="GO:0000271">
    <property type="term" value="P:polysaccharide biosynthetic process"/>
    <property type="evidence" value="ECO:0007669"/>
    <property type="project" value="TreeGrafter"/>
</dbReference>
<dbReference type="InterPro" id="IPR014710">
    <property type="entry name" value="RmlC-like_jellyroll"/>
</dbReference>
<dbReference type="Pfam" id="PF00908">
    <property type="entry name" value="dTDP_sugar_isom"/>
    <property type="match status" value="1"/>
</dbReference>
<reference evidence="3 4" key="1">
    <citation type="journal article" date="2016" name="Nat. Commun.">
        <title>Thousands of microbial genomes shed light on interconnected biogeochemical processes in an aquifer system.</title>
        <authorList>
            <person name="Anantharaman K."/>
            <person name="Brown C.T."/>
            <person name="Hug L.A."/>
            <person name="Sharon I."/>
            <person name="Castelle C.J."/>
            <person name="Probst A.J."/>
            <person name="Thomas B.C."/>
            <person name="Singh A."/>
            <person name="Wilkins M.J."/>
            <person name="Karaoz U."/>
            <person name="Brodie E.L."/>
            <person name="Williams K.H."/>
            <person name="Hubbard S.S."/>
            <person name="Banfield J.F."/>
        </authorList>
    </citation>
    <scope>NUCLEOTIDE SEQUENCE [LARGE SCALE GENOMIC DNA]</scope>
</reference>
<dbReference type="Gene3D" id="2.60.120.10">
    <property type="entry name" value="Jelly Rolls"/>
    <property type="match status" value="1"/>
</dbReference>
<name>A0A1F7J5A8_9BACT</name>
<organism evidence="3 4">
    <name type="scientific">Candidatus Roizmanbacteria bacterium RIFCSPLOWO2_01_FULL_40_42</name>
    <dbReference type="NCBI Taxonomy" id="1802066"/>
    <lineage>
        <taxon>Bacteria</taxon>
        <taxon>Candidatus Roizmaniibacteriota</taxon>
    </lineage>
</organism>
<evidence type="ECO:0000256" key="1">
    <source>
        <dbReference type="PIRSR" id="PIRSR600888-1"/>
    </source>
</evidence>
<dbReference type="InterPro" id="IPR000888">
    <property type="entry name" value="RmlC-like"/>
</dbReference>
<evidence type="ECO:0008006" key="5">
    <source>
        <dbReference type="Google" id="ProtNLM"/>
    </source>
</evidence>
<dbReference type="InterPro" id="IPR011051">
    <property type="entry name" value="RmlC_Cupin_sf"/>
</dbReference>
<sequence length="213" mass="24336">MKILEVKKLAFPEIQVIRFRRFMDHRGYYTEVFNKTEFKQNPEIAAFKKGGIAQSNEGFSKNGVIRGLHLQWDPFQAKLIRTLQGHMIDLFLDIRKGSPTYGKIGAYDMSSDPTLDIGEWIWIPVGFAHGVVFLEDTSLEYMCDTEWSPGNEASISPFASDIDWSLVSPSLLSKVENIKNNSLLIKDKDKDGFTLEQWGKSVNSNEFKYEQPS</sequence>
<dbReference type="AlphaFoldDB" id="A0A1F7J5A8"/>
<feature type="site" description="Participates in a stacking interaction with the thymidine ring of dTDP-4-oxo-6-deoxyglucose" evidence="2">
    <location>
        <position position="147"/>
    </location>
</feature>
<evidence type="ECO:0000256" key="2">
    <source>
        <dbReference type="PIRSR" id="PIRSR600888-3"/>
    </source>
</evidence>
<feature type="active site" description="Proton donor" evidence="1">
    <location>
        <position position="141"/>
    </location>
</feature>
<accession>A0A1F7J5A8</accession>
<dbReference type="SUPFAM" id="SSF51182">
    <property type="entry name" value="RmlC-like cupins"/>
    <property type="match status" value="1"/>
</dbReference>
<dbReference type="PANTHER" id="PTHR21047">
    <property type="entry name" value="DTDP-6-DEOXY-D-GLUCOSE-3,5 EPIMERASE"/>
    <property type="match status" value="1"/>
</dbReference>
<feature type="active site" description="Proton acceptor" evidence="1">
    <location>
        <position position="69"/>
    </location>
</feature>
<evidence type="ECO:0000313" key="3">
    <source>
        <dbReference type="EMBL" id="OGK50802.1"/>
    </source>
</evidence>
<dbReference type="Proteomes" id="UP000178558">
    <property type="component" value="Unassembled WGS sequence"/>
</dbReference>
<evidence type="ECO:0000313" key="4">
    <source>
        <dbReference type="Proteomes" id="UP000178558"/>
    </source>
</evidence>
<proteinExistence type="predicted"/>
<dbReference type="GO" id="GO:0008830">
    <property type="term" value="F:dTDP-4-dehydrorhamnose 3,5-epimerase activity"/>
    <property type="evidence" value="ECO:0007669"/>
    <property type="project" value="InterPro"/>
</dbReference>
<protein>
    <recommendedName>
        <fullName evidence="5">dTDP-4-dehydrorhamnose 3,5-epimerase</fullName>
    </recommendedName>
</protein>
<dbReference type="GO" id="GO:0005829">
    <property type="term" value="C:cytosol"/>
    <property type="evidence" value="ECO:0007669"/>
    <property type="project" value="TreeGrafter"/>
</dbReference>
<dbReference type="EMBL" id="MGAQ01000010">
    <property type="protein sequence ID" value="OGK50802.1"/>
    <property type="molecule type" value="Genomic_DNA"/>
</dbReference>
<comment type="caution">
    <text evidence="3">The sequence shown here is derived from an EMBL/GenBank/DDBJ whole genome shotgun (WGS) entry which is preliminary data.</text>
</comment>
<gene>
    <name evidence="3" type="ORF">A3B50_00795</name>
</gene>
<dbReference type="PANTHER" id="PTHR21047:SF2">
    <property type="entry name" value="THYMIDINE DIPHOSPHO-4-KETO-RHAMNOSE 3,5-EPIMERASE"/>
    <property type="match status" value="1"/>
</dbReference>